<gene>
    <name evidence="2" type="ORF">VB264_16635</name>
</gene>
<dbReference type="Pfam" id="PF02620">
    <property type="entry name" value="YceD"/>
    <property type="match status" value="1"/>
</dbReference>
<evidence type="ECO:0000256" key="1">
    <source>
        <dbReference type="SAM" id="MobiDB-lite"/>
    </source>
</evidence>
<feature type="compositionally biased region" description="Acidic residues" evidence="1">
    <location>
        <begin position="178"/>
        <end position="196"/>
    </location>
</feature>
<dbReference type="RefSeq" id="WP_323251032.1">
    <property type="nucleotide sequence ID" value="NZ_JAYFUL010000030.1"/>
</dbReference>
<evidence type="ECO:0000313" key="2">
    <source>
        <dbReference type="EMBL" id="MEA5259428.1"/>
    </source>
</evidence>
<name>A0ABU5QQY2_9BACT</name>
<dbReference type="EMBL" id="JAYFUL010000030">
    <property type="protein sequence ID" value="MEA5259428.1"/>
    <property type="molecule type" value="Genomic_DNA"/>
</dbReference>
<evidence type="ECO:0000313" key="3">
    <source>
        <dbReference type="Proteomes" id="UP001304671"/>
    </source>
</evidence>
<feature type="region of interest" description="Disordered" evidence="1">
    <location>
        <begin position="165"/>
        <end position="210"/>
    </location>
</feature>
<dbReference type="InterPro" id="IPR003772">
    <property type="entry name" value="YceD"/>
</dbReference>
<proteinExistence type="predicted"/>
<comment type="caution">
    <text evidence="2">The sequence shown here is derived from an EMBL/GenBank/DDBJ whole genome shotgun (WGS) entry which is preliminary data.</text>
</comment>
<accession>A0ABU5QQY2</accession>
<dbReference type="Proteomes" id="UP001304671">
    <property type="component" value="Unassembled WGS sequence"/>
</dbReference>
<sequence>MNKSILNTFKIDIFRLENKHYVHEFEGGDDFFVALEQDLIEKGNFKATVTLDKSEVMIQLLYHIVGSVELTCDRSLDTFDFPVDITQKMILKFSDHTEEITDELMLIDRNTQYINVAQDIYEFIGLQIPMKKLHPRFQVEEQTFLSSLDDDDLDEDFEDLVWEDDDEGEIVYSTSTGDSDDDDDDDEEKTNEDEPEIDPRWAILKKLNNN</sequence>
<organism evidence="2 3">
    <name type="scientific">Arcicella aquatica</name>
    <dbReference type="NCBI Taxonomy" id="217141"/>
    <lineage>
        <taxon>Bacteria</taxon>
        <taxon>Pseudomonadati</taxon>
        <taxon>Bacteroidota</taxon>
        <taxon>Cytophagia</taxon>
        <taxon>Cytophagales</taxon>
        <taxon>Flectobacillaceae</taxon>
        <taxon>Arcicella</taxon>
    </lineage>
</organism>
<protein>
    <submittedName>
        <fullName evidence="2">DUF177 domain-containing protein</fullName>
    </submittedName>
</protein>
<reference evidence="2 3" key="1">
    <citation type="submission" date="2023-12" db="EMBL/GenBank/DDBJ databases">
        <title>Novel species of the genus Arcicella isolated from rivers.</title>
        <authorList>
            <person name="Lu H."/>
        </authorList>
    </citation>
    <scope>NUCLEOTIDE SEQUENCE [LARGE SCALE GENOMIC DNA]</scope>
    <source>
        <strain evidence="2 3">LMG 21963</strain>
    </source>
</reference>
<keyword evidence="3" id="KW-1185">Reference proteome</keyword>